<name>A0A1H8JRS3_9BACI</name>
<feature type="transmembrane region" description="Helical" evidence="7">
    <location>
        <begin position="300"/>
        <end position="325"/>
    </location>
</feature>
<evidence type="ECO:0000256" key="3">
    <source>
        <dbReference type="ARBA" id="ARBA00022692"/>
    </source>
</evidence>
<dbReference type="InterPro" id="IPR050250">
    <property type="entry name" value="Macrolide_Exporter_MacB"/>
</dbReference>
<feature type="transmembrane region" description="Helical" evidence="7">
    <location>
        <begin position="362"/>
        <end position="386"/>
    </location>
</feature>
<evidence type="ECO:0000313" key="11">
    <source>
        <dbReference type="Proteomes" id="UP000199300"/>
    </source>
</evidence>
<evidence type="ECO:0000256" key="2">
    <source>
        <dbReference type="ARBA" id="ARBA00022475"/>
    </source>
</evidence>
<sequence>MSFKDKISFVRQNMRKNKMRLFMTILATAMGCTFLIVLASVAFGLHDTLLQDYMEHDRINEIEVYGTSDPGRDTMHLTNEDINYFESLDHVKTVRRSTTLQQYPLMSIDNYQLATEAKSVYYPAEQEAGFTLTEGRFPEQDNEVIVGYHFASLLAPTNNDNEELYDDYGLLKEAYQYDGPIVGDTFSLEIEKIDQDGAVEIGKFDVIVSGIVEQPKREWFTESTVYISEQLLTDIEAFTETTAGSPYIEYQEGPVSDERTYSDIVIHSTTIQYLQDLTEKLAEENYYVYSVASQVQQMNLLFNIAKAGLIFIGTIAILIASIGIYNTMTMAVTERAGDIGIMKAIGANPKTIKQIFLIESSYIGLLGAFFGTVVAYLLSHVVNWVIPVILESAFDDTIPEGFKFSSIPFVLVLITILICLAVTLISGSQPAKRATQVDVLKAMRREI</sequence>
<keyword evidence="11" id="KW-1185">Reference proteome</keyword>
<dbReference type="Pfam" id="PF02687">
    <property type="entry name" value="FtsX"/>
    <property type="match status" value="1"/>
</dbReference>
<dbReference type="Pfam" id="PF12704">
    <property type="entry name" value="MacB_PCD"/>
    <property type="match status" value="1"/>
</dbReference>
<dbReference type="AlphaFoldDB" id="A0A1H8JRS3"/>
<dbReference type="PANTHER" id="PTHR30572:SF4">
    <property type="entry name" value="ABC TRANSPORTER PERMEASE YTRF"/>
    <property type="match status" value="1"/>
</dbReference>
<keyword evidence="3 7" id="KW-0812">Transmembrane</keyword>
<dbReference type="InterPro" id="IPR003838">
    <property type="entry name" value="ABC3_permease_C"/>
</dbReference>
<dbReference type="GO" id="GO:0022857">
    <property type="term" value="F:transmembrane transporter activity"/>
    <property type="evidence" value="ECO:0007669"/>
    <property type="project" value="TreeGrafter"/>
</dbReference>
<accession>A0A1H8JRS3</accession>
<protein>
    <submittedName>
        <fullName evidence="10">Acetoin utilization transport system permease protein</fullName>
    </submittedName>
</protein>
<proteinExistence type="inferred from homology"/>
<dbReference type="STRING" id="872970.SAMN04488134_10249"/>
<comment type="subcellular location">
    <subcellularLocation>
        <location evidence="1">Cell membrane</location>
        <topology evidence="1">Multi-pass membrane protein</topology>
    </subcellularLocation>
</comment>
<feature type="transmembrane region" description="Helical" evidence="7">
    <location>
        <begin position="406"/>
        <end position="425"/>
    </location>
</feature>
<dbReference type="PROSITE" id="PS51257">
    <property type="entry name" value="PROKAR_LIPOPROTEIN"/>
    <property type="match status" value="1"/>
</dbReference>
<gene>
    <name evidence="10" type="ORF">SAMN04488134_10249</name>
</gene>
<feature type="domain" description="ABC3 transporter permease C-terminal" evidence="8">
    <location>
        <begin position="310"/>
        <end position="434"/>
    </location>
</feature>
<comment type="similarity">
    <text evidence="6">Belongs to the ABC-4 integral membrane protein family.</text>
</comment>
<evidence type="ECO:0000256" key="6">
    <source>
        <dbReference type="ARBA" id="ARBA00038076"/>
    </source>
</evidence>
<dbReference type="PANTHER" id="PTHR30572">
    <property type="entry name" value="MEMBRANE COMPONENT OF TRANSPORTER-RELATED"/>
    <property type="match status" value="1"/>
</dbReference>
<evidence type="ECO:0000259" key="8">
    <source>
        <dbReference type="Pfam" id="PF02687"/>
    </source>
</evidence>
<keyword evidence="4 7" id="KW-1133">Transmembrane helix</keyword>
<evidence type="ECO:0000256" key="4">
    <source>
        <dbReference type="ARBA" id="ARBA00022989"/>
    </source>
</evidence>
<keyword evidence="5 7" id="KW-0472">Membrane</keyword>
<evidence type="ECO:0000256" key="1">
    <source>
        <dbReference type="ARBA" id="ARBA00004651"/>
    </source>
</evidence>
<dbReference type="InterPro" id="IPR025857">
    <property type="entry name" value="MacB_PCD"/>
</dbReference>
<keyword evidence="2" id="KW-1003">Cell membrane</keyword>
<evidence type="ECO:0000256" key="5">
    <source>
        <dbReference type="ARBA" id="ARBA00023136"/>
    </source>
</evidence>
<reference evidence="10 11" key="1">
    <citation type="submission" date="2016-10" db="EMBL/GenBank/DDBJ databases">
        <authorList>
            <person name="de Groot N.N."/>
        </authorList>
    </citation>
    <scope>NUCLEOTIDE SEQUENCE [LARGE SCALE GENOMIC DNA]</scope>
    <source>
        <strain evidence="10 11">CGMCC 1.10434</strain>
    </source>
</reference>
<dbReference type="RefSeq" id="WP_091495124.1">
    <property type="nucleotide sequence ID" value="NZ_FODJ01000002.1"/>
</dbReference>
<evidence type="ECO:0000259" key="9">
    <source>
        <dbReference type="Pfam" id="PF12704"/>
    </source>
</evidence>
<evidence type="ECO:0000256" key="7">
    <source>
        <dbReference type="SAM" id="Phobius"/>
    </source>
</evidence>
<dbReference type="GO" id="GO:0005886">
    <property type="term" value="C:plasma membrane"/>
    <property type="evidence" value="ECO:0007669"/>
    <property type="project" value="UniProtKB-SubCell"/>
</dbReference>
<dbReference type="OrthoDB" id="9770099at2"/>
<dbReference type="EMBL" id="FODJ01000002">
    <property type="protein sequence ID" value="SEN83271.1"/>
    <property type="molecule type" value="Genomic_DNA"/>
</dbReference>
<feature type="domain" description="MacB-like periplasmic core" evidence="9">
    <location>
        <begin position="22"/>
        <end position="233"/>
    </location>
</feature>
<evidence type="ECO:0000313" key="10">
    <source>
        <dbReference type="EMBL" id="SEN83271.1"/>
    </source>
</evidence>
<dbReference type="Proteomes" id="UP000199300">
    <property type="component" value="Unassembled WGS sequence"/>
</dbReference>
<organism evidence="10 11">
    <name type="scientific">Amphibacillus marinus</name>
    <dbReference type="NCBI Taxonomy" id="872970"/>
    <lineage>
        <taxon>Bacteria</taxon>
        <taxon>Bacillati</taxon>
        <taxon>Bacillota</taxon>
        <taxon>Bacilli</taxon>
        <taxon>Bacillales</taxon>
        <taxon>Bacillaceae</taxon>
        <taxon>Amphibacillus</taxon>
    </lineage>
</organism>